<dbReference type="EMBL" id="KZ667341">
    <property type="protein sequence ID" value="PPR91398.1"/>
    <property type="molecule type" value="Genomic_DNA"/>
</dbReference>
<feature type="region of interest" description="Disordered" evidence="1">
    <location>
        <begin position="25"/>
        <end position="72"/>
    </location>
</feature>
<name>A0A2P5WJY1_GOSBA</name>
<protein>
    <submittedName>
        <fullName evidence="2">Uncharacterized protein</fullName>
    </submittedName>
</protein>
<reference evidence="2 3" key="1">
    <citation type="submission" date="2015-01" db="EMBL/GenBank/DDBJ databases">
        <title>Genome of allotetraploid Gossypium barbadense reveals genomic plasticity and fiber elongation in cotton evolution.</title>
        <authorList>
            <person name="Chen X."/>
            <person name="Liu X."/>
            <person name="Zhao B."/>
            <person name="Zheng H."/>
            <person name="Hu Y."/>
            <person name="Lu G."/>
            <person name="Yang C."/>
            <person name="Chen J."/>
            <person name="Shan C."/>
            <person name="Zhang L."/>
            <person name="Zhou Y."/>
            <person name="Wang L."/>
            <person name="Guo W."/>
            <person name="Bai Y."/>
            <person name="Ruan J."/>
            <person name="Shangguan X."/>
            <person name="Mao Y."/>
            <person name="Jiang J."/>
            <person name="Zhu Y."/>
            <person name="Lei J."/>
            <person name="Kang H."/>
            <person name="Chen S."/>
            <person name="He X."/>
            <person name="Wang R."/>
            <person name="Wang Y."/>
            <person name="Chen J."/>
            <person name="Wang L."/>
            <person name="Yu S."/>
            <person name="Wang B."/>
            <person name="Wei J."/>
            <person name="Song S."/>
            <person name="Lu X."/>
            <person name="Gao Z."/>
            <person name="Gu W."/>
            <person name="Deng X."/>
            <person name="Ma D."/>
            <person name="Wang S."/>
            <person name="Liang W."/>
            <person name="Fang L."/>
            <person name="Cai C."/>
            <person name="Zhu X."/>
            <person name="Zhou B."/>
            <person name="Zhang Y."/>
            <person name="Chen Z."/>
            <person name="Xu S."/>
            <person name="Zhu R."/>
            <person name="Wang S."/>
            <person name="Zhang T."/>
            <person name="Zhao G."/>
        </authorList>
    </citation>
    <scope>NUCLEOTIDE SEQUENCE [LARGE SCALE GENOMIC DNA]</scope>
    <source>
        <strain evidence="3">cv. Xinhai21</strain>
        <tissue evidence="2">Leaf</tissue>
    </source>
</reference>
<dbReference type="Proteomes" id="UP000239757">
    <property type="component" value="Unassembled WGS sequence"/>
</dbReference>
<evidence type="ECO:0000313" key="2">
    <source>
        <dbReference type="EMBL" id="PPR91398.1"/>
    </source>
</evidence>
<dbReference type="AlphaFoldDB" id="A0A2P5WJY1"/>
<sequence>MVVPISYVDCQSTVRKFDINLNAVPETDTDADDRYDNSDPSDHEVDGDSDLDMDKVPDDIDDEGVNNDGNVNESSVKNLVRCIVVCYDSEAHMLLIDLDATHPIKFSEYPDILSAH</sequence>
<evidence type="ECO:0000256" key="1">
    <source>
        <dbReference type="SAM" id="MobiDB-lite"/>
    </source>
</evidence>
<accession>A0A2P5WJY1</accession>
<evidence type="ECO:0000313" key="3">
    <source>
        <dbReference type="Proteomes" id="UP000239757"/>
    </source>
</evidence>
<feature type="compositionally biased region" description="Basic and acidic residues" evidence="1">
    <location>
        <begin position="32"/>
        <end position="58"/>
    </location>
</feature>
<proteinExistence type="predicted"/>
<organism evidence="2 3">
    <name type="scientific">Gossypium barbadense</name>
    <name type="common">Sea Island cotton</name>
    <name type="synonym">Hibiscus barbadensis</name>
    <dbReference type="NCBI Taxonomy" id="3634"/>
    <lineage>
        <taxon>Eukaryota</taxon>
        <taxon>Viridiplantae</taxon>
        <taxon>Streptophyta</taxon>
        <taxon>Embryophyta</taxon>
        <taxon>Tracheophyta</taxon>
        <taxon>Spermatophyta</taxon>
        <taxon>Magnoliopsida</taxon>
        <taxon>eudicotyledons</taxon>
        <taxon>Gunneridae</taxon>
        <taxon>Pentapetalae</taxon>
        <taxon>rosids</taxon>
        <taxon>malvids</taxon>
        <taxon>Malvales</taxon>
        <taxon>Malvaceae</taxon>
        <taxon>Malvoideae</taxon>
        <taxon>Gossypium</taxon>
    </lineage>
</organism>
<gene>
    <name evidence="2" type="ORF">GOBAR_AA29286</name>
</gene>